<feature type="transmembrane region" description="Helical" evidence="8">
    <location>
        <begin position="143"/>
        <end position="161"/>
    </location>
</feature>
<evidence type="ECO:0000256" key="2">
    <source>
        <dbReference type="ARBA" id="ARBA00004651"/>
    </source>
</evidence>
<feature type="transmembrane region" description="Helical" evidence="8">
    <location>
        <begin position="302"/>
        <end position="324"/>
    </location>
</feature>
<evidence type="ECO:0000256" key="6">
    <source>
        <dbReference type="ARBA" id="ARBA00022989"/>
    </source>
</evidence>
<comment type="caution">
    <text evidence="9">The sequence shown here is derived from an EMBL/GenBank/DDBJ whole genome shotgun (WGS) entry which is preliminary data.</text>
</comment>
<evidence type="ECO:0000313" key="10">
    <source>
        <dbReference type="Proteomes" id="UP000193622"/>
    </source>
</evidence>
<keyword evidence="6 8" id="KW-1133">Transmembrane helix</keyword>
<dbReference type="GO" id="GO:0005886">
    <property type="term" value="C:plasma membrane"/>
    <property type="evidence" value="ECO:0007669"/>
    <property type="project" value="UniProtKB-SubCell"/>
</dbReference>
<comment type="subcellular location">
    <subcellularLocation>
        <location evidence="2">Cell membrane</location>
        <topology evidence="2">Multi-pass membrane protein</topology>
    </subcellularLocation>
</comment>
<evidence type="ECO:0000256" key="7">
    <source>
        <dbReference type="ARBA" id="ARBA00023136"/>
    </source>
</evidence>
<evidence type="ECO:0000256" key="8">
    <source>
        <dbReference type="SAM" id="Phobius"/>
    </source>
</evidence>
<gene>
    <name evidence="9" type="ORF">AWC12_11795</name>
</gene>
<dbReference type="RefSeq" id="WP_085174279.1">
    <property type="nucleotide sequence ID" value="NZ_LQPC01000028.1"/>
</dbReference>
<organism evidence="9 10">
    <name type="scientific">Mycolicibacterium iranicum</name>
    <name type="common">Mycobacterium iranicum</name>
    <dbReference type="NCBI Taxonomy" id="912594"/>
    <lineage>
        <taxon>Bacteria</taxon>
        <taxon>Bacillati</taxon>
        <taxon>Actinomycetota</taxon>
        <taxon>Actinomycetes</taxon>
        <taxon>Mycobacteriales</taxon>
        <taxon>Mycobacteriaceae</taxon>
        <taxon>Mycolicibacterium</taxon>
    </lineage>
</organism>
<feature type="transmembrane region" description="Helical" evidence="8">
    <location>
        <begin position="53"/>
        <end position="86"/>
    </location>
</feature>
<keyword evidence="7 8" id="KW-0472">Membrane</keyword>
<feature type="transmembrane region" description="Helical" evidence="8">
    <location>
        <begin position="449"/>
        <end position="472"/>
    </location>
</feature>
<evidence type="ECO:0000256" key="3">
    <source>
        <dbReference type="ARBA" id="ARBA00009523"/>
    </source>
</evidence>
<dbReference type="EMBL" id="LQPC01000028">
    <property type="protein sequence ID" value="ORV88592.1"/>
    <property type="molecule type" value="Genomic_DNA"/>
</dbReference>
<evidence type="ECO:0000256" key="5">
    <source>
        <dbReference type="ARBA" id="ARBA00022692"/>
    </source>
</evidence>
<feature type="transmembrane region" description="Helical" evidence="8">
    <location>
        <begin position="388"/>
        <end position="407"/>
    </location>
</feature>
<feature type="transmembrane region" description="Helical" evidence="8">
    <location>
        <begin position="107"/>
        <end position="131"/>
    </location>
</feature>
<dbReference type="InterPro" id="IPR002293">
    <property type="entry name" value="AA/rel_permease1"/>
</dbReference>
<feature type="transmembrane region" description="Helical" evidence="8">
    <location>
        <begin position="351"/>
        <end position="373"/>
    </location>
</feature>
<evidence type="ECO:0000256" key="4">
    <source>
        <dbReference type="ARBA" id="ARBA00022475"/>
    </source>
</evidence>
<comment type="similarity">
    <text evidence="3">Belongs to the amino acid-polyamine-organocation (APC) superfamily.</text>
</comment>
<dbReference type="Gene3D" id="1.20.1740.10">
    <property type="entry name" value="Amino acid/polyamine transporter I"/>
    <property type="match status" value="1"/>
</dbReference>
<dbReference type="PIRSF" id="PIRSF006060">
    <property type="entry name" value="AA_transporter"/>
    <property type="match status" value="1"/>
</dbReference>
<reference evidence="9 10" key="1">
    <citation type="submission" date="2016-01" db="EMBL/GenBank/DDBJ databases">
        <title>The new phylogeny of the genus Mycobacterium.</title>
        <authorList>
            <person name="Tarcisio F."/>
            <person name="Conor M."/>
            <person name="Antonella G."/>
            <person name="Elisabetta G."/>
            <person name="Giulia F.S."/>
            <person name="Sara T."/>
            <person name="Anna F."/>
            <person name="Clotilde B."/>
            <person name="Roberto B."/>
            <person name="Veronica D.S."/>
            <person name="Fabio R."/>
            <person name="Monica P."/>
            <person name="Olivier J."/>
            <person name="Enrico T."/>
            <person name="Nicola S."/>
        </authorList>
    </citation>
    <scope>NUCLEOTIDE SEQUENCE [LARGE SCALE GENOMIC DNA]</scope>
    <source>
        <strain evidence="9 10">DSM 45541</strain>
    </source>
</reference>
<evidence type="ECO:0000256" key="1">
    <source>
        <dbReference type="ARBA" id="ARBA00002249"/>
    </source>
</evidence>
<accession>A0A1X1WQ22</accession>
<feature type="transmembrane region" description="Helical" evidence="8">
    <location>
        <begin position="29"/>
        <end position="47"/>
    </location>
</feature>
<evidence type="ECO:0000313" key="9">
    <source>
        <dbReference type="EMBL" id="ORV88592.1"/>
    </source>
</evidence>
<feature type="transmembrane region" description="Helical" evidence="8">
    <location>
        <begin position="248"/>
        <end position="268"/>
    </location>
</feature>
<sequence length="500" mass="52435">MTEKISDAVASSPEPSVGESKLASGVINTWHLVFFVVAAAAPLTALATNSPIAVAFGGIGAAGAFVVAGIILALFAAGFTAMTMFIRNAGAFYVYISRGLGRHVGMGSAFLAVLSYNSIQISLYGAFAVFAKTTIADFTGVEIPWPVLVLAAVIIVTVLGIRNISVNANVLAVALAAEVAILAIVAVAIVLQGGGPDGLSLEPLSPTELVSSGAGAMFAFTFLSFIGFEATAVFSEEAKDPARTVPRATYIAVAFLALFYAFVVWAVVDGFGAAEAVTVATDDPTNMYFIAAETYVGHWARIAMEVFILTSLLAVLLAFHNAVARYQFSLARERVLPKVFARIHPHHKSPWVSSVFQSVVAVIVVLPFVLLGADPFLDFYVPTTTPGIYGILALQALTAIAVIAFFAKNRRGVDIWRAFIAPAMGAIGLILVTYAAVSNVSVITGRTGVLNLILPGVAVLVFLLGIGLSFYFKSQRPEIYAAFAQVTDSIDAPTSHGSAK</sequence>
<comment type="function">
    <text evidence="1">Probable amino-acid or metabolite transport protein.</text>
</comment>
<proteinExistence type="inferred from homology"/>
<name>A0A1X1WQ22_MYCIR</name>
<dbReference type="Pfam" id="PF13520">
    <property type="entry name" value="AA_permease_2"/>
    <property type="match status" value="1"/>
</dbReference>
<dbReference type="PANTHER" id="PTHR42770:SF16">
    <property type="entry name" value="AMINO ACID PERMEASE"/>
    <property type="match status" value="1"/>
</dbReference>
<feature type="transmembrane region" description="Helical" evidence="8">
    <location>
        <begin position="209"/>
        <end position="228"/>
    </location>
</feature>
<dbReference type="InterPro" id="IPR050367">
    <property type="entry name" value="APC_superfamily"/>
</dbReference>
<dbReference type="GO" id="GO:0022857">
    <property type="term" value="F:transmembrane transporter activity"/>
    <property type="evidence" value="ECO:0007669"/>
    <property type="project" value="InterPro"/>
</dbReference>
<keyword evidence="5 8" id="KW-0812">Transmembrane</keyword>
<dbReference type="PANTHER" id="PTHR42770">
    <property type="entry name" value="AMINO ACID TRANSPORTER-RELATED"/>
    <property type="match status" value="1"/>
</dbReference>
<evidence type="ECO:0008006" key="11">
    <source>
        <dbReference type="Google" id="ProtNLM"/>
    </source>
</evidence>
<dbReference type="Proteomes" id="UP000193622">
    <property type="component" value="Unassembled WGS sequence"/>
</dbReference>
<protein>
    <recommendedName>
        <fullName evidence="11">Amino acid permease</fullName>
    </recommendedName>
</protein>
<keyword evidence="4" id="KW-1003">Cell membrane</keyword>
<feature type="transmembrane region" description="Helical" evidence="8">
    <location>
        <begin position="419"/>
        <end position="437"/>
    </location>
</feature>
<feature type="transmembrane region" description="Helical" evidence="8">
    <location>
        <begin position="168"/>
        <end position="189"/>
    </location>
</feature>
<dbReference type="AlphaFoldDB" id="A0A1X1WQ22"/>